<dbReference type="HOGENOM" id="CLU_071091_0_0_1"/>
<dbReference type="SUPFAM" id="SSF56112">
    <property type="entry name" value="Protein kinase-like (PK-like)"/>
    <property type="match status" value="1"/>
</dbReference>
<evidence type="ECO:0000313" key="3">
    <source>
        <dbReference type="Proteomes" id="UP000053342"/>
    </source>
</evidence>
<dbReference type="AlphaFoldDB" id="A0A0D2D054"/>
<evidence type="ECO:0000313" key="2">
    <source>
        <dbReference type="EMBL" id="KIW36648.1"/>
    </source>
</evidence>
<sequence length="337" mass="37836">MSSVDRRDTRFFFDRKRSRPDDEGEDDADGRGEGDIDQVDVIASKIADSRTKANAASTQATSNSHSLRNPTKSRTHHGSVEILKLQIPQNQNPWKKFKPLLQVRQGCPAIMARSIPPDQQLYAVRSIASTEKDKHLRAIQQLSLLPGRGIDQVRETFDWSGTLFVVTQYVKPSLSQIITSQDRPTEAHIAFIAQKILISLVLLEEQGLLHGSLDSSFVLIPPSCVPILAHPPYWRSIASSKQFIDTAALANLIVRLVERSVIIGSEEELHVREPHNWSPAIIDFIECARRLPASGLRDHAFLQLRCQPLDIQDLRSVADHTTWCHWQFLEPGDGAPE</sequence>
<accession>A0A0D2D054</accession>
<dbReference type="VEuPathDB" id="FungiDB:PV06_11160"/>
<keyword evidence="3" id="KW-1185">Reference proteome</keyword>
<dbReference type="GeneID" id="27363234"/>
<feature type="compositionally biased region" description="Basic and acidic residues" evidence="1">
    <location>
        <begin position="1"/>
        <end position="21"/>
    </location>
</feature>
<evidence type="ECO:0000256" key="1">
    <source>
        <dbReference type="SAM" id="MobiDB-lite"/>
    </source>
</evidence>
<feature type="region of interest" description="Disordered" evidence="1">
    <location>
        <begin position="1"/>
        <end position="77"/>
    </location>
</feature>
<dbReference type="OrthoDB" id="3738511at2759"/>
<reference evidence="2 3" key="1">
    <citation type="submission" date="2015-01" db="EMBL/GenBank/DDBJ databases">
        <title>The Genome Sequence of Exophiala oligosperma CBS72588.</title>
        <authorList>
            <consortium name="The Broad Institute Genomics Platform"/>
            <person name="Cuomo C."/>
            <person name="de Hoog S."/>
            <person name="Gorbushina A."/>
            <person name="Stielow B."/>
            <person name="Teixiera M."/>
            <person name="Abouelleil A."/>
            <person name="Chapman S.B."/>
            <person name="Priest M."/>
            <person name="Young S.K."/>
            <person name="Wortman J."/>
            <person name="Nusbaum C."/>
            <person name="Birren B."/>
        </authorList>
    </citation>
    <scope>NUCLEOTIDE SEQUENCE [LARGE SCALE GENOMIC DNA]</scope>
    <source>
        <strain evidence="2 3">CBS 72588</strain>
    </source>
</reference>
<name>A0A0D2D054_9EURO</name>
<dbReference type="RefSeq" id="XP_016256864.1">
    <property type="nucleotide sequence ID" value="XM_016412788.1"/>
</dbReference>
<gene>
    <name evidence="2" type="ORF">PV06_11160</name>
</gene>
<organism evidence="2 3">
    <name type="scientific">Exophiala oligosperma</name>
    <dbReference type="NCBI Taxonomy" id="215243"/>
    <lineage>
        <taxon>Eukaryota</taxon>
        <taxon>Fungi</taxon>
        <taxon>Dikarya</taxon>
        <taxon>Ascomycota</taxon>
        <taxon>Pezizomycotina</taxon>
        <taxon>Eurotiomycetes</taxon>
        <taxon>Chaetothyriomycetidae</taxon>
        <taxon>Chaetothyriales</taxon>
        <taxon>Herpotrichiellaceae</taxon>
        <taxon>Exophiala</taxon>
    </lineage>
</organism>
<proteinExistence type="predicted"/>
<protein>
    <recommendedName>
        <fullName evidence="4">Protein kinase domain-containing protein</fullName>
    </recommendedName>
</protein>
<feature type="compositionally biased region" description="Low complexity" evidence="1">
    <location>
        <begin position="53"/>
        <end position="66"/>
    </location>
</feature>
<dbReference type="InterPro" id="IPR011009">
    <property type="entry name" value="Kinase-like_dom_sf"/>
</dbReference>
<evidence type="ECO:0008006" key="4">
    <source>
        <dbReference type="Google" id="ProtNLM"/>
    </source>
</evidence>
<dbReference type="Gene3D" id="1.10.510.10">
    <property type="entry name" value="Transferase(Phosphotransferase) domain 1"/>
    <property type="match status" value="1"/>
</dbReference>
<dbReference type="Proteomes" id="UP000053342">
    <property type="component" value="Unassembled WGS sequence"/>
</dbReference>
<dbReference type="EMBL" id="KN847351">
    <property type="protein sequence ID" value="KIW36648.1"/>
    <property type="molecule type" value="Genomic_DNA"/>
</dbReference>